<dbReference type="GO" id="GO:0009264">
    <property type="term" value="P:deoxyribonucleotide catabolic process"/>
    <property type="evidence" value="ECO:0007669"/>
    <property type="project" value="InterPro"/>
</dbReference>
<dbReference type="GO" id="GO:0046386">
    <property type="term" value="P:deoxyribose phosphate catabolic process"/>
    <property type="evidence" value="ECO:0007669"/>
    <property type="project" value="UniProtKB-UniPathway"/>
</dbReference>
<feature type="active site" description="Schiff-base intermediate with acetaldehyde" evidence="8">
    <location>
        <position position="164"/>
    </location>
</feature>
<proteinExistence type="inferred from homology"/>
<accession>A0A553I676</accession>
<keyword evidence="3" id="KW-0963">Cytoplasm</keyword>
<keyword evidence="5 8" id="KW-0704">Schiff base</keyword>
<evidence type="ECO:0000313" key="10">
    <source>
        <dbReference type="Proteomes" id="UP000319160"/>
    </source>
</evidence>
<dbReference type="SUPFAM" id="SSF51569">
    <property type="entry name" value="Aldolase"/>
    <property type="match status" value="1"/>
</dbReference>
<dbReference type="PIRSF" id="PIRSF001357">
    <property type="entry name" value="DeoC"/>
    <property type="match status" value="1"/>
</dbReference>
<evidence type="ECO:0000256" key="5">
    <source>
        <dbReference type="ARBA" id="ARBA00023270"/>
    </source>
</evidence>
<dbReference type="GO" id="GO:0005737">
    <property type="term" value="C:cytoplasm"/>
    <property type="evidence" value="ECO:0007669"/>
    <property type="project" value="InterPro"/>
</dbReference>
<dbReference type="InterPro" id="IPR013785">
    <property type="entry name" value="Aldolase_TIM"/>
</dbReference>
<evidence type="ECO:0000256" key="3">
    <source>
        <dbReference type="ARBA" id="ARBA00022490"/>
    </source>
</evidence>
<dbReference type="GO" id="GO:0004139">
    <property type="term" value="F:deoxyribose-phosphate aldolase activity"/>
    <property type="evidence" value="ECO:0007669"/>
    <property type="project" value="UniProtKB-EC"/>
</dbReference>
<evidence type="ECO:0000313" key="9">
    <source>
        <dbReference type="EMBL" id="TRX95711.1"/>
    </source>
</evidence>
<dbReference type="PANTHER" id="PTHR10889">
    <property type="entry name" value="DEOXYRIBOSE-PHOSPHATE ALDOLASE"/>
    <property type="match status" value="1"/>
</dbReference>
<evidence type="ECO:0000256" key="8">
    <source>
        <dbReference type="PIRSR" id="PIRSR001357-50"/>
    </source>
</evidence>
<keyword evidence="4" id="KW-0456">Lyase</keyword>
<dbReference type="HAMAP" id="MF_00114">
    <property type="entry name" value="DeoC_type1"/>
    <property type="match status" value="1"/>
</dbReference>
<evidence type="ECO:0000256" key="1">
    <source>
        <dbReference type="ARBA" id="ARBA00010936"/>
    </source>
</evidence>
<dbReference type="InterPro" id="IPR002915">
    <property type="entry name" value="DeoC/FbaB/LacD_aldolase"/>
</dbReference>
<organism evidence="9 10">
    <name type="scientific">Xylaria flabelliformis</name>
    <dbReference type="NCBI Taxonomy" id="2512241"/>
    <lineage>
        <taxon>Eukaryota</taxon>
        <taxon>Fungi</taxon>
        <taxon>Dikarya</taxon>
        <taxon>Ascomycota</taxon>
        <taxon>Pezizomycotina</taxon>
        <taxon>Sordariomycetes</taxon>
        <taxon>Xylariomycetidae</taxon>
        <taxon>Xylariales</taxon>
        <taxon>Xylariaceae</taxon>
        <taxon>Xylaria</taxon>
    </lineage>
</organism>
<dbReference type="SMART" id="SM01133">
    <property type="entry name" value="DeoC"/>
    <property type="match status" value="1"/>
</dbReference>
<dbReference type="NCBIfam" id="TIGR00126">
    <property type="entry name" value="deoC"/>
    <property type="match status" value="1"/>
</dbReference>
<dbReference type="InterPro" id="IPR011343">
    <property type="entry name" value="DeoC"/>
</dbReference>
<feature type="active site" description="Proton donor/acceptor" evidence="8">
    <location>
        <position position="199"/>
    </location>
</feature>
<comment type="similarity">
    <text evidence="1">Belongs to the DeoC/FbaB aldolase family. DeoC type 1 subfamily.</text>
</comment>
<comment type="caution">
    <text evidence="9">The sequence shown here is derived from an EMBL/GenBank/DDBJ whole genome shotgun (WGS) entry which is preliminary data.</text>
</comment>
<comment type="catalytic activity">
    <reaction evidence="7">
        <text>2-deoxy-D-ribose 5-phosphate = D-glyceraldehyde 3-phosphate + acetaldehyde</text>
        <dbReference type="Rhea" id="RHEA:12821"/>
        <dbReference type="ChEBI" id="CHEBI:15343"/>
        <dbReference type="ChEBI" id="CHEBI:59776"/>
        <dbReference type="ChEBI" id="CHEBI:62877"/>
        <dbReference type="EC" id="4.1.2.4"/>
    </reaction>
</comment>
<evidence type="ECO:0000256" key="7">
    <source>
        <dbReference type="ARBA" id="ARBA00048791"/>
    </source>
</evidence>
<dbReference type="InterPro" id="IPR028581">
    <property type="entry name" value="DeoC_typeI"/>
</dbReference>
<name>A0A553I676_9PEZI</name>
<evidence type="ECO:0000256" key="6">
    <source>
        <dbReference type="ARBA" id="ARBA00032755"/>
    </source>
</evidence>
<evidence type="ECO:0000256" key="2">
    <source>
        <dbReference type="ARBA" id="ARBA00012515"/>
    </source>
</evidence>
<protein>
    <recommendedName>
        <fullName evidence="2">deoxyribose-phosphate aldolase</fullName>
        <ecNumber evidence="2">4.1.2.4</ecNumber>
    </recommendedName>
    <alternativeName>
        <fullName evidence="6">2-deoxy-D-ribose 5-phosphate aldolase</fullName>
    </alternativeName>
</protein>
<keyword evidence="10" id="KW-1185">Reference proteome</keyword>
<dbReference type="GO" id="GO:0016052">
    <property type="term" value="P:carbohydrate catabolic process"/>
    <property type="evidence" value="ECO:0007669"/>
    <property type="project" value="TreeGrafter"/>
</dbReference>
<dbReference type="Gene3D" id="3.20.20.70">
    <property type="entry name" value="Aldolase class I"/>
    <property type="match status" value="1"/>
</dbReference>
<dbReference type="OrthoDB" id="70823at2759"/>
<reference evidence="10" key="1">
    <citation type="submission" date="2019-06" db="EMBL/GenBank/DDBJ databases">
        <title>Draft genome sequence of the griseofulvin-producing fungus Xylaria cubensis strain G536.</title>
        <authorList>
            <person name="Mead M.E."/>
            <person name="Raja H.A."/>
            <person name="Steenwyk J.L."/>
            <person name="Knowles S.L."/>
            <person name="Oberlies N.H."/>
            <person name="Rokas A."/>
        </authorList>
    </citation>
    <scope>NUCLEOTIDE SEQUENCE [LARGE SCALE GENOMIC DNA]</scope>
    <source>
        <strain evidence="10">G536</strain>
    </source>
</reference>
<dbReference type="AlphaFoldDB" id="A0A553I676"/>
<gene>
    <name evidence="9" type="ORF">FHL15_003265</name>
</gene>
<dbReference type="Proteomes" id="UP000319160">
    <property type="component" value="Unassembled WGS sequence"/>
</dbReference>
<dbReference type="PANTHER" id="PTHR10889:SF1">
    <property type="entry name" value="DEOXYRIBOSE-PHOSPHATE ALDOLASE"/>
    <property type="match status" value="1"/>
</dbReference>
<sequence>MTALTTITVTLPQIAKMIDYSLLHPNLTDEEIRDGLEVAKRFNVATACMKPYSIPLGKKVLAGSDVLISAVVGFPYGINTTKIKVLEAEQAVEDGAREVDMMVNIGKVRSGDFDYVGKEIRAVNEAVVKRGAALNVVLDNDFLSDRDVSRICLICSAARVAFVKTVFFLQPGRSYERQGKMLSRLRLMKATVTDGIRIKVAGGIRSLDELFIAMLTGVSRVGAASTAAILEEATARGIGSIPVKIALPPPADE</sequence>
<dbReference type="STRING" id="2512241.A0A553I676"/>
<evidence type="ECO:0000256" key="4">
    <source>
        <dbReference type="ARBA" id="ARBA00023239"/>
    </source>
</evidence>
<dbReference type="EMBL" id="VFLP01000014">
    <property type="protein sequence ID" value="TRX95711.1"/>
    <property type="molecule type" value="Genomic_DNA"/>
</dbReference>
<dbReference type="UniPathway" id="UPA00002">
    <property type="reaction ID" value="UER00468"/>
</dbReference>
<dbReference type="EC" id="4.1.2.4" evidence="2"/>